<evidence type="ECO:0000259" key="6">
    <source>
        <dbReference type="Pfam" id="PF25019"/>
    </source>
</evidence>
<dbReference type="SUPFAM" id="SSF52058">
    <property type="entry name" value="L domain-like"/>
    <property type="match status" value="1"/>
</dbReference>
<dbReference type="Gene3D" id="1.10.8.430">
    <property type="entry name" value="Helical domain of apoptotic protease-activating factors"/>
    <property type="match status" value="1"/>
</dbReference>
<proteinExistence type="predicted"/>
<dbReference type="InterPro" id="IPR032675">
    <property type="entry name" value="LRR_dom_sf"/>
</dbReference>
<reference evidence="8" key="2">
    <citation type="submission" date="2025-08" db="UniProtKB">
        <authorList>
            <consortium name="RefSeq"/>
        </authorList>
    </citation>
    <scope>IDENTIFICATION</scope>
    <source>
        <tissue evidence="8">Leaf</tissue>
    </source>
</reference>
<protein>
    <submittedName>
        <fullName evidence="8">Disease resistance protein RGA3</fullName>
    </submittedName>
</protein>
<organism evidence="7 8">
    <name type="scientific">Ananas comosus</name>
    <name type="common">Pineapple</name>
    <name type="synonym">Ananas ananas</name>
    <dbReference type="NCBI Taxonomy" id="4615"/>
    <lineage>
        <taxon>Eukaryota</taxon>
        <taxon>Viridiplantae</taxon>
        <taxon>Streptophyta</taxon>
        <taxon>Embryophyta</taxon>
        <taxon>Tracheophyta</taxon>
        <taxon>Spermatophyta</taxon>
        <taxon>Magnoliopsida</taxon>
        <taxon>Liliopsida</taxon>
        <taxon>Poales</taxon>
        <taxon>Bromeliaceae</taxon>
        <taxon>Bromelioideae</taxon>
        <taxon>Ananas</taxon>
    </lineage>
</organism>
<evidence type="ECO:0000313" key="7">
    <source>
        <dbReference type="Proteomes" id="UP000515123"/>
    </source>
</evidence>
<feature type="domain" description="NB-ARC" evidence="4">
    <location>
        <begin position="1"/>
        <end position="149"/>
    </location>
</feature>
<name>A0A6P5FTH2_ANACO</name>
<evidence type="ECO:0000256" key="2">
    <source>
        <dbReference type="ARBA" id="ARBA00022737"/>
    </source>
</evidence>
<dbReference type="Gene3D" id="3.80.10.10">
    <property type="entry name" value="Ribonuclease Inhibitor"/>
    <property type="match status" value="2"/>
</dbReference>
<keyword evidence="2" id="KW-0677">Repeat</keyword>
<dbReference type="Proteomes" id="UP000515123">
    <property type="component" value="Linkage group 11"/>
</dbReference>
<dbReference type="OrthoDB" id="6161812at2759"/>
<dbReference type="SUPFAM" id="SSF52075">
    <property type="entry name" value="Outer arm dynein light chain 1"/>
    <property type="match status" value="1"/>
</dbReference>
<dbReference type="InterPro" id="IPR002182">
    <property type="entry name" value="NB-ARC"/>
</dbReference>
<dbReference type="PANTHER" id="PTHR36766">
    <property type="entry name" value="PLANT BROAD-SPECTRUM MILDEW RESISTANCE PROTEIN RPW8"/>
    <property type="match status" value="1"/>
</dbReference>
<dbReference type="Pfam" id="PF00931">
    <property type="entry name" value="NB-ARC"/>
    <property type="match status" value="1"/>
</dbReference>
<dbReference type="Pfam" id="PF23559">
    <property type="entry name" value="WHD_DRP"/>
    <property type="match status" value="1"/>
</dbReference>
<evidence type="ECO:0000259" key="5">
    <source>
        <dbReference type="Pfam" id="PF23559"/>
    </source>
</evidence>
<dbReference type="InterPro" id="IPR027417">
    <property type="entry name" value="P-loop_NTPase"/>
</dbReference>
<keyword evidence="7" id="KW-1185">Reference proteome</keyword>
<dbReference type="Gene3D" id="3.40.50.300">
    <property type="entry name" value="P-loop containing nucleotide triphosphate hydrolases"/>
    <property type="match status" value="1"/>
</dbReference>
<feature type="domain" description="Disease resistance protein winged helix" evidence="5">
    <location>
        <begin position="236"/>
        <end position="310"/>
    </location>
</feature>
<keyword evidence="3" id="KW-0611">Plant defense</keyword>
<feature type="domain" description="R13L1/DRL21-like LRR repeat region" evidence="6">
    <location>
        <begin position="471"/>
        <end position="594"/>
    </location>
</feature>
<dbReference type="RefSeq" id="XP_020098957.1">
    <property type="nucleotide sequence ID" value="XM_020243368.1"/>
</dbReference>
<evidence type="ECO:0000313" key="8">
    <source>
        <dbReference type="RefSeq" id="XP_020098957.1"/>
    </source>
</evidence>
<dbReference type="PANTHER" id="PTHR36766:SF30">
    <property type="entry name" value="TIR-NBS TYPE DISEASE RESISTANCE PROTEIN-RELATED"/>
    <property type="match status" value="1"/>
</dbReference>
<evidence type="ECO:0000256" key="3">
    <source>
        <dbReference type="ARBA" id="ARBA00022821"/>
    </source>
</evidence>
<keyword evidence="1" id="KW-0433">Leucine-rich repeat</keyword>
<dbReference type="InterPro" id="IPR058922">
    <property type="entry name" value="WHD_DRP"/>
</dbReference>
<dbReference type="Pfam" id="PF25019">
    <property type="entry name" value="LRR_R13L1-DRL21"/>
    <property type="match status" value="1"/>
</dbReference>
<gene>
    <name evidence="8" type="primary">LOC109717525</name>
</gene>
<dbReference type="PRINTS" id="PR00364">
    <property type="entry name" value="DISEASERSIST"/>
</dbReference>
<dbReference type="InterPro" id="IPR056789">
    <property type="entry name" value="LRR_R13L1-DRL21"/>
</dbReference>
<evidence type="ECO:0000256" key="1">
    <source>
        <dbReference type="ARBA" id="ARBA00022614"/>
    </source>
</evidence>
<dbReference type="Gene3D" id="1.10.10.10">
    <property type="entry name" value="Winged helix-like DNA-binding domain superfamily/Winged helix DNA-binding domain"/>
    <property type="match status" value="1"/>
</dbReference>
<dbReference type="InterPro" id="IPR036388">
    <property type="entry name" value="WH-like_DNA-bd_sf"/>
</dbReference>
<sequence length="887" mass="101290">MGGLGKTTLAQLVYCDERVREHFDPIMWVCISQDFDVTVITRKILECVSSENFGDKSLHALHENLKQKLTSKRFLLILDDVWNDDKMTEWEKLVAPLKFGQRGSKILLTTRMGSVADMAAKMMKCKRESLNLNELEESDYMSLFNKHAFLDVNPDDYKNLQPIGKQIAKKLGGCPLAIKVMGGMLNSCMDYKYWKKILEEDIMKLQPGKSNIMTILRLSYDHLSTNLQLCFRYCSLFPQDYMFKKRILVDMWIGSGLIPQSICGEQRPEDIGNEYLDLLTRKSFFTCKTSEDWLKIYKHYFMHDLLHDLANSISLGECIRGGGDTIPQTVRHLSVEMVNLLSIREISNLKNVRTLVISVKEDNKHNANHALEFIEVVKGFKKLRLLILDVNFDSYKLPNARSSLIHLRYLSLSLGKVVNESIKYDGLTNLVNLRSLDVPNHVIKNIPYISKLTFIHKLQNFIVREESGYKIGELKNLRDLHSLCIRELENVSTSEEATEAKLNEKEYLKSLTLEWSKGHSNRAETDEQLLNNLYPHINLKRLCIAEYQGVKSPCWMIDLSLINLTTIELIDCKGWEHLPPLGQFSSLRYLFLSGLHTIKQIDCSFFESSSGYAFPSLKELFFVDMPNLEEWIGVNDGCMFPQLHSMSITDCPTLREIPTLLYGLRDLHISNVGLTALPTINQDYANNNQQEHSKPLGSLTIKRCEKLEYFPTEFFGKLNSLHFARIENCPKLTKRGISDIEVPSILSSLTIGSCGDLEVPLLWSANLTSLTWLELLDCARIASLPPAQVCARWTMLSHLTIKNCKELSSFGGIQALISLRSLEIEGCDKLIEVAWLQPPFPNDVCHAPGADTNLGRPEHVEQTPNGQSFPYPPKAHHVYNFKRIEMH</sequence>
<dbReference type="SUPFAM" id="SSF52540">
    <property type="entry name" value="P-loop containing nucleoside triphosphate hydrolases"/>
    <property type="match status" value="1"/>
</dbReference>
<dbReference type="GO" id="GO:0043531">
    <property type="term" value="F:ADP binding"/>
    <property type="evidence" value="ECO:0007669"/>
    <property type="project" value="InterPro"/>
</dbReference>
<accession>A0A6P5FTH2</accession>
<reference evidence="7" key="1">
    <citation type="journal article" date="2015" name="Nat. Genet.">
        <title>The pineapple genome and the evolution of CAM photosynthesis.</title>
        <authorList>
            <person name="Ming R."/>
            <person name="VanBuren R."/>
            <person name="Wai C.M."/>
            <person name="Tang H."/>
            <person name="Schatz M.C."/>
            <person name="Bowers J.E."/>
            <person name="Lyons E."/>
            <person name="Wang M.L."/>
            <person name="Chen J."/>
            <person name="Biggers E."/>
            <person name="Zhang J."/>
            <person name="Huang L."/>
            <person name="Zhang L."/>
            <person name="Miao W."/>
            <person name="Zhang J."/>
            <person name="Ye Z."/>
            <person name="Miao C."/>
            <person name="Lin Z."/>
            <person name="Wang H."/>
            <person name="Zhou H."/>
            <person name="Yim W.C."/>
            <person name="Priest H.D."/>
            <person name="Zheng C."/>
            <person name="Woodhouse M."/>
            <person name="Edger P.P."/>
            <person name="Guyot R."/>
            <person name="Guo H.B."/>
            <person name="Guo H."/>
            <person name="Zheng G."/>
            <person name="Singh R."/>
            <person name="Sharma A."/>
            <person name="Min X."/>
            <person name="Zheng Y."/>
            <person name="Lee H."/>
            <person name="Gurtowski J."/>
            <person name="Sedlazeck F.J."/>
            <person name="Harkess A."/>
            <person name="McKain M.R."/>
            <person name="Liao Z."/>
            <person name="Fang J."/>
            <person name="Liu J."/>
            <person name="Zhang X."/>
            <person name="Zhang Q."/>
            <person name="Hu W."/>
            <person name="Qin Y."/>
            <person name="Wang K."/>
            <person name="Chen L.Y."/>
            <person name="Shirley N."/>
            <person name="Lin Y.R."/>
            <person name="Liu L.Y."/>
            <person name="Hernandez A.G."/>
            <person name="Wright C.L."/>
            <person name="Bulone V."/>
            <person name="Tuskan G.A."/>
            <person name="Heath K."/>
            <person name="Zee F."/>
            <person name="Moore P.H."/>
            <person name="Sunkar R."/>
            <person name="Leebens-Mack J.H."/>
            <person name="Mockler T."/>
            <person name="Bennetzen J.L."/>
            <person name="Freeling M."/>
            <person name="Sankoff D."/>
            <person name="Paterson A.H."/>
            <person name="Zhu X."/>
            <person name="Yang X."/>
            <person name="Smith J.A."/>
            <person name="Cushman J.C."/>
            <person name="Paull R.E."/>
            <person name="Yu Q."/>
        </authorList>
    </citation>
    <scope>NUCLEOTIDE SEQUENCE [LARGE SCALE GENOMIC DNA]</scope>
    <source>
        <strain evidence="7">cv. F153</strain>
    </source>
</reference>
<dbReference type="GO" id="GO:0006952">
    <property type="term" value="P:defense response"/>
    <property type="evidence" value="ECO:0007669"/>
    <property type="project" value="UniProtKB-KW"/>
</dbReference>
<dbReference type="GeneID" id="109717525"/>
<evidence type="ECO:0000259" key="4">
    <source>
        <dbReference type="Pfam" id="PF00931"/>
    </source>
</evidence>
<dbReference type="AlphaFoldDB" id="A0A6P5FTH2"/>
<dbReference type="InterPro" id="IPR042197">
    <property type="entry name" value="Apaf_helical"/>
</dbReference>